<keyword evidence="1 2" id="KW-0727">SH2 domain</keyword>
<name>A0A8X7WYU9_POLSE</name>
<dbReference type="CDD" id="cd00173">
    <property type="entry name" value="SH2"/>
    <property type="match status" value="1"/>
</dbReference>
<dbReference type="InterPro" id="IPR006020">
    <property type="entry name" value="PTB/PI_dom"/>
</dbReference>
<reference evidence="6 7" key="1">
    <citation type="journal article" date="2021" name="Cell">
        <title>Tracing the genetic footprints of vertebrate landing in non-teleost ray-finned fishes.</title>
        <authorList>
            <person name="Bi X."/>
            <person name="Wang K."/>
            <person name="Yang L."/>
            <person name="Pan H."/>
            <person name="Jiang H."/>
            <person name="Wei Q."/>
            <person name="Fang M."/>
            <person name="Yu H."/>
            <person name="Zhu C."/>
            <person name="Cai Y."/>
            <person name="He Y."/>
            <person name="Gan X."/>
            <person name="Zeng H."/>
            <person name="Yu D."/>
            <person name="Zhu Y."/>
            <person name="Jiang H."/>
            <person name="Qiu Q."/>
            <person name="Yang H."/>
            <person name="Zhang Y.E."/>
            <person name="Wang W."/>
            <person name="Zhu M."/>
            <person name="He S."/>
            <person name="Zhang G."/>
        </authorList>
    </citation>
    <scope>NUCLEOTIDE SEQUENCE [LARGE SCALE GENOMIC DNA]</scope>
    <source>
        <strain evidence="6">Bchr_013</strain>
    </source>
</reference>
<dbReference type="SUPFAM" id="SSF55550">
    <property type="entry name" value="SH2 domain"/>
    <property type="match status" value="1"/>
</dbReference>
<dbReference type="InterPro" id="IPR000980">
    <property type="entry name" value="SH2"/>
</dbReference>
<accession>A0A8X7WYU9</accession>
<dbReference type="PROSITE" id="PS01179">
    <property type="entry name" value="PID"/>
    <property type="match status" value="1"/>
</dbReference>
<evidence type="ECO:0000256" key="2">
    <source>
        <dbReference type="PROSITE-ProRule" id="PRU00191"/>
    </source>
</evidence>
<dbReference type="Pfam" id="PF00640">
    <property type="entry name" value="PID"/>
    <property type="match status" value="1"/>
</dbReference>
<dbReference type="AlphaFoldDB" id="A0A8X7WYU9"/>
<feature type="domain" description="PID" evidence="4">
    <location>
        <begin position="43"/>
        <end position="159"/>
    </location>
</feature>
<sequence length="451" mass="51166">MAPTYLPPLGEPTSEVAQELIWYHLPELACYVTRGWRSLCEGYVGSFEVEDCSLDEKTWLVHEQMKSLTDCEIKTPVILMLSAKGVKIYDKDKQTLLMAHCLRRISFTTCRSSDRQFAFVAYNPGCPRNELYCHLFVSGQPSEATILNLLLSRMFQLAYIDSHPEHIEQPGNASAVVRFPPSSTLLSEGVSLNVNALVSFRRAPTQGELFHEQMKDDQANDIEDNAIGCSNFMRKKAIRSKVLRSGAYRSFTYDSQTHRSLQEKVCRSWKSMDSQNEKPLHALEAEGNLARCTWSFKGLTREHSTSLLHKDALGSFFLWTKSSIPELWGLSVRTPFGLMAYEIMKNNRNKYMLKHIQDEFTSMEELILYYMDSQGDLLCSLSSCRLNHCFQTEEFIYVSGSRSQLSTEESDQCGESEETLTAPDGSTQDMDKEWERALPGCTPCTGSGLID</sequence>
<dbReference type="SMART" id="SM00462">
    <property type="entry name" value="PTB"/>
    <property type="match status" value="1"/>
</dbReference>
<evidence type="ECO:0000256" key="3">
    <source>
        <dbReference type="SAM" id="MobiDB-lite"/>
    </source>
</evidence>
<feature type="region of interest" description="Disordered" evidence="3">
    <location>
        <begin position="407"/>
        <end position="429"/>
    </location>
</feature>
<feature type="non-terminal residue" evidence="6">
    <location>
        <position position="451"/>
    </location>
</feature>
<feature type="non-terminal residue" evidence="6">
    <location>
        <position position="1"/>
    </location>
</feature>
<keyword evidence="7" id="KW-1185">Reference proteome</keyword>
<evidence type="ECO:0000259" key="4">
    <source>
        <dbReference type="PROSITE" id="PS01179"/>
    </source>
</evidence>
<dbReference type="Proteomes" id="UP000886611">
    <property type="component" value="Unassembled WGS sequence"/>
</dbReference>
<dbReference type="Gene3D" id="2.30.29.30">
    <property type="entry name" value="Pleckstrin-homology domain (PH domain)/Phosphotyrosine-binding domain (PTB)"/>
    <property type="match status" value="1"/>
</dbReference>
<evidence type="ECO:0000313" key="6">
    <source>
        <dbReference type="EMBL" id="KAG2458767.1"/>
    </source>
</evidence>
<dbReference type="Gene3D" id="3.30.505.10">
    <property type="entry name" value="SH2 domain"/>
    <property type="match status" value="1"/>
</dbReference>
<dbReference type="PANTHER" id="PTHR15832:SF3">
    <property type="entry name" value="SH2 DOMAIN-CONTAINING PROTEIN 5"/>
    <property type="match status" value="1"/>
</dbReference>
<evidence type="ECO:0000256" key="1">
    <source>
        <dbReference type="ARBA" id="ARBA00022999"/>
    </source>
</evidence>
<feature type="compositionally biased region" description="Acidic residues" evidence="3">
    <location>
        <begin position="408"/>
        <end position="418"/>
    </location>
</feature>
<proteinExistence type="predicted"/>
<evidence type="ECO:0000313" key="7">
    <source>
        <dbReference type="Proteomes" id="UP000886611"/>
    </source>
</evidence>
<feature type="domain" description="SH2" evidence="5">
    <location>
        <begin position="294"/>
        <end position="390"/>
    </location>
</feature>
<comment type="caution">
    <text evidence="6">The sequence shown here is derived from an EMBL/GenBank/DDBJ whole genome shotgun (WGS) entry which is preliminary data.</text>
</comment>
<dbReference type="InterPro" id="IPR011993">
    <property type="entry name" value="PH-like_dom_sf"/>
</dbReference>
<gene>
    <name evidence="6" type="primary">Sh2d5</name>
    <name evidence="6" type="ORF">GTO96_0018968</name>
</gene>
<evidence type="ECO:0000259" key="5">
    <source>
        <dbReference type="PROSITE" id="PS50001"/>
    </source>
</evidence>
<dbReference type="GO" id="GO:0014069">
    <property type="term" value="C:postsynaptic density"/>
    <property type="evidence" value="ECO:0007669"/>
    <property type="project" value="TreeGrafter"/>
</dbReference>
<protein>
    <submittedName>
        <fullName evidence="6">SH2D5 protein</fullName>
    </submittedName>
</protein>
<dbReference type="InterPro" id="IPR036860">
    <property type="entry name" value="SH2_dom_sf"/>
</dbReference>
<dbReference type="EMBL" id="JAATIS010005477">
    <property type="protein sequence ID" value="KAG2458767.1"/>
    <property type="molecule type" value="Genomic_DNA"/>
</dbReference>
<dbReference type="PROSITE" id="PS50001">
    <property type="entry name" value="SH2"/>
    <property type="match status" value="1"/>
</dbReference>
<dbReference type="PANTHER" id="PTHR15832">
    <property type="entry name" value="SHC (SRC HOMOLOGY DOMAIN C-TERMINAL) ADAPTOR HOMOLOG"/>
    <property type="match status" value="1"/>
</dbReference>
<dbReference type="SUPFAM" id="SSF50729">
    <property type="entry name" value="PH domain-like"/>
    <property type="match status" value="1"/>
</dbReference>
<organism evidence="6 7">
    <name type="scientific">Polypterus senegalus</name>
    <name type="common">Senegal bichir</name>
    <dbReference type="NCBI Taxonomy" id="55291"/>
    <lineage>
        <taxon>Eukaryota</taxon>
        <taxon>Metazoa</taxon>
        <taxon>Chordata</taxon>
        <taxon>Craniata</taxon>
        <taxon>Vertebrata</taxon>
        <taxon>Euteleostomi</taxon>
        <taxon>Actinopterygii</taxon>
        <taxon>Polypteriformes</taxon>
        <taxon>Polypteridae</taxon>
        <taxon>Polypterus</taxon>
    </lineage>
</organism>